<keyword evidence="3" id="KW-1185">Reference proteome</keyword>
<dbReference type="NCBIfam" id="TIGR01633">
    <property type="entry name" value="phi3626_gp14_N"/>
    <property type="match status" value="1"/>
</dbReference>
<dbReference type="Pfam" id="PF05709">
    <property type="entry name" value="Sipho_tail"/>
    <property type="match status" value="1"/>
</dbReference>
<dbReference type="STRING" id="137838.GCA_001458595_00967"/>
<dbReference type="OrthoDB" id="2734969at2"/>
<evidence type="ECO:0000313" key="3">
    <source>
        <dbReference type="Proteomes" id="UP000220840"/>
    </source>
</evidence>
<accession>A0A2A7MCF1</accession>
<dbReference type="Gene3D" id="2.40.30.200">
    <property type="match status" value="1"/>
</dbReference>
<dbReference type="RefSeq" id="WP_058293888.1">
    <property type="nucleotide sequence ID" value="NZ_CAKJVF010000250.1"/>
</dbReference>
<evidence type="ECO:0000259" key="1">
    <source>
        <dbReference type="Pfam" id="PF05709"/>
    </source>
</evidence>
<comment type="caution">
    <text evidence="2">The sequence shown here is derived from an EMBL/GenBank/DDBJ whole genome shotgun (WGS) entry which is preliminary data.</text>
</comment>
<dbReference type="Proteomes" id="UP000220840">
    <property type="component" value="Unassembled WGS sequence"/>
</dbReference>
<gene>
    <name evidence="2" type="ORF">CQ394_17760</name>
</gene>
<evidence type="ECO:0000313" key="2">
    <source>
        <dbReference type="EMBL" id="PEG29217.1"/>
    </source>
</evidence>
<name>A0A2A7MCF1_9CLOT</name>
<organism evidence="2 3">
    <name type="scientific">Clostridium neonatale</name>
    <dbReference type="NCBI Taxonomy" id="137838"/>
    <lineage>
        <taxon>Bacteria</taxon>
        <taxon>Bacillati</taxon>
        <taxon>Bacillota</taxon>
        <taxon>Clostridia</taxon>
        <taxon>Eubacteriales</taxon>
        <taxon>Clostridiaceae</taxon>
        <taxon>Clostridium</taxon>
    </lineage>
</organism>
<dbReference type="InterPro" id="IPR008841">
    <property type="entry name" value="Siphovirus-type_tail_N"/>
</dbReference>
<reference evidence="2 3" key="1">
    <citation type="submission" date="2017-10" db="EMBL/GenBank/DDBJ databases">
        <title>Effective Description of Clostridium neonatale sp. nov. linked to necrotizing enterocolitis in neonates and a clarification of species assignable to the genus Clostridium (Prazmowski 1880) emend. Lawson and Rainey 2016.</title>
        <authorList>
            <person name="Bernard K."/>
            <person name="Burdz T."/>
            <person name="Wiebe D."/>
            <person name="Balcewich B."/>
            <person name="Alfa M."/>
            <person name="Bernier A.-M."/>
        </authorList>
    </citation>
    <scope>NUCLEOTIDE SEQUENCE [LARGE SCALE GENOMIC DNA]</scope>
    <source>
        <strain evidence="2 3">LCDC99A005</strain>
    </source>
</reference>
<protein>
    <submittedName>
        <fullName evidence="2">Phage tail protein</fullName>
    </submittedName>
</protein>
<dbReference type="InterPro" id="IPR006520">
    <property type="entry name" value="Dit_BPSPP_N"/>
</dbReference>
<dbReference type="EMBL" id="PDCJ01000004">
    <property type="protein sequence ID" value="PEG29217.1"/>
    <property type="molecule type" value="Genomic_DNA"/>
</dbReference>
<dbReference type="AlphaFoldDB" id="A0A2A7MCF1"/>
<proteinExistence type="predicted"/>
<feature type="domain" description="Siphovirus-type tail component RIFT-related" evidence="1">
    <location>
        <begin position="45"/>
        <end position="122"/>
    </location>
</feature>
<sequence>MFSFNFRGKNSFSDYGIYISKRPSIPSPERRITNVVIPGKSSSFRFDENTYEDITISVECSIKDSILPDKIDEIKKWLLSNGESDLIFSNQNNKKYIAQVVNVIDFTQVLKYISQFVIVFNCRPFKYETESNIIEVTEHESLINPGSIYSEPVIKIFGSGDISFTINSEIIKLKDVKDHIILDTVQQNCYNEAVDNLNNKMSGEFPILEVGENNISWTGVVSKVEVIPNWRWL</sequence>